<evidence type="ECO:0000256" key="3">
    <source>
        <dbReference type="ARBA" id="ARBA00022692"/>
    </source>
</evidence>
<dbReference type="GO" id="GO:0005794">
    <property type="term" value="C:Golgi apparatus"/>
    <property type="evidence" value="ECO:0007669"/>
    <property type="project" value="TreeGrafter"/>
</dbReference>
<feature type="transmembrane region" description="Helical" evidence="7">
    <location>
        <begin position="59"/>
        <end position="78"/>
    </location>
</feature>
<comment type="catalytic activity">
    <reaction evidence="7">
        <text>L-cysteinyl-[protein] + hexadecanoyl-CoA = S-hexadecanoyl-L-cysteinyl-[protein] + CoA</text>
        <dbReference type="Rhea" id="RHEA:36683"/>
        <dbReference type="Rhea" id="RHEA-COMP:10131"/>
        <dbReference type="Rhea" id="RHEA-COMP:11032"/>
        <dbReference type="ChEBI" id="CHEBI:29950"/>
        <dbReference type="ChEBI" id="CHEBI:57287"/>
        <dbReference type="ChEBI" id="CHEBI:57379"/>
        <dbReference type="ChEBI" id="CHEBI:74151"/>
        <dbReference type="EC" id="2.3.1.225"/>
    </reaction>
</comment>
<dbReference type="EMBL" id="CAJJDO010000020">
    <property type="protein sequence ID" value="CAD8150280.1"/>
    <property type="molecule type" value="Genomic_DNA"/>
</dbReference>
<feature type="transmembrane region" description="Helical" evidence="7">
    <location>
        <begin position="201"/>
        <end position="228"/>
    </location>
</feature>
<dbReference type="GO" id="GO:0016020">
    <property type="term" value="C:membrane"/>
    <property type="evidence" value="ECO:0007669"/>
    <property type="project" value="UniProtKB-SubCell"/>
</dbReference>
<accession>A0A8S1TCW2</accession>
<dbReference type="PROSITE" id="PS50216">
    <property type="entry name" value="DHHC"/>
    <property type="match status" value="1"/>
</dbReference>
<protein>
    <recommendedName>
        <fullName evidence="7">Palmitoyltransferase</fullName>
        <ecNumber evidence="7">2.3.1.225</ecNumber>
    </recommendedName>
</protein>
<dbReference type="InterPro" id="IPR001594">
    <property type="entry name" value="Palmitoyltrfase_DHHC"/>
</dbReference>
<name>A0A8S1TCW2_9CILI</name>
<evidence type="ECO:0000256" key="7">
    <source>
        <dbReference type="RuleBase" id="RU079119"/>
    </source>
</evidence>
<evidence type="ECO:0000256" key="4">
    <source>
        <dbReference type="ARBA" id="ARBA00022989"/>
    </source>
</evidence>
<keyword evidence="10" id="KW-1185">Reference proteome</keyword>
<dbReference type="PANTHER" id="PTHR22883">
    <property type="entry name" value="ZINC FINGER DHHC DOMAIN CONTAINING PROTEIN"/>
    <property type="match status" value="1"/>
</dbReference>
<comment type="caution">
    <text evidence="9">The sequence shown here is derived from an EMBL/GenBank/DDBJ whole genome shotgun (WGS) entry which is preliminary data.</text>
</comment>
<comment type="subcellular location">
    <subcellularLocation>
        <location evidence="1">Membrane</location>
        <topology evidence="1">Multi-pass membrane protein</topology>
    </subcellularLocation>
</comment>
<proteinExistence type="inferred from homology"/>
<dbReference type="GO" id="GO:0005783">
    <property type="term" value="C:endoplasmic reticulum"/>
    <property type="evidence" value="ECO:0007669"/>
    <property type="project" value="TreeGrafter"/>
</dbReference>
<feature type="transmembrane region" description="Helical" evidence="7">
    <location>
        <begin position="33"/>
        <end position="53"/>
    </location>
</feature>
<reference evidence="9" key="1">
    <citation type="submission" date="2021-01" db="EMBL/GenBank/DDBJ databases">
        <authorList>
            <consortium name="Genoscope - CEA"/>
            <person name="William W."/>
        </authorList>
    </citation>
    <scope>NUCLEOTIDE SEQUENCE</scope>
</reference>
<dbReference type="AlphaFoldDB" id="A0A8S1TCW2"/>
<dbReference type="Proteomes" id="UP000689195">
    <property type="component" value="Unassembled WGS sequence"/>
</dbReference>
<dbReference type="GO" id="GO:0006612">
    <property type="term" value="P:protein targeting to membrane"/>
    <property type="evidence" value="ECO:0007669"/>
    <property type="project" value="TreeGrafter"/>
</dbReference>
<keyword evidence="6 7" id="KW-0012">Acyltransferase</keyword>
<feature type="domain" description="Palmitoyltransferase DHHC" evidence="8">
    <location>
        <begin position="125"/>
        <end position="239"/>
    </location>
</feature>
<organism evidence="9 10">
    <name type="scientific">Paramecium pentaurelia</name>
    <dbReference type="NCBI Taxonomy" id="43138"/>
    <lineage>
        <taxon>Eukaryota</taxon>
        <taxon>Sar</taxon>
        <taxon>Alveolata</taxon>
        <taxon>Ciliophora</taxon>
        <taxon>Intramacronucleata</taxon>
        <taxon>Oligohymenophorea</taxon>
        <taxon>Peniculida</taxon>
        <taxon>Parameciidae</taxon>
        <taxon>Paramecium</taxon>
    </lineage>
</organism>
<evidence type="ECO:0000313" key="10">
    <source>
        <dbReference type="Proteomes" id="UP000689195"/>
    </source>
</evidence>
<dbReference type="PANTHER" id="PTHR22883:SF127">
    <property type="entry name" value="ZDHHC-TYPE PALMITOYLTRANSFERASE 3-RELATED"/>
    <property type="match status" value="1"/>
</dbReference>
<dbReference type="Pfam" id="PF01529">
    <property type="entry name" value="DHHC"/>
    <property type="match status" value="1"/>
</dbReference>
<comment type="domain">
    <text evidence="7">The DHHC domain is required for palmitoyltransferase activity.</text>
</comment>
<comment type="similarity">
    <text evidence="7">Belongs to the DHHC palmitoyltransferase family.</text>
</comment>
<gene>
    <name evidence="9" type="ORF">PPENT_87.1.T0200181</name>
</gene>
<evidence type="ECO:0000313" key="9">
    <source>
        <dbReference type="EMBL" id="CAD8150280.1"/>
    </source>
</evidence>
<dbReference type="OrthoDB" id="4096362at2759"/>
<keyword evidence="5 7" id="KW-0472">Membrane</keyword>
<keyword evidence="4 7" id="KW-1133">Transmembrane helix</keyword>
<dbReference type="GO" id="GO:0019706">
    <property type="term" value="F:protein-cysteine S-palmitoyltransferase activity"/>
    <property type="evidence" value="ECO:0007669"/>
    <property type="project" value="UniProtKB-EC"/>
</dbReference>
<keyword evidence="3 7" id="KW-0812">Transmembrane</keyword>
<evidence type="ECO:0000256" key="1">
    <source>
        <dbReference type="ARBA" id="ARBA00004141"/>
    </source>
</evidence>
<evidence type="ECO:0000256" key="6">
    <source>
        <dbReference type="ARBA" id="ARBA00023315"/>
    </source>
</evidence>
<evidence type="ECO:0000256" key="5">
    <source>
        <dbReference type="ARBA" id="ARBA00023136"/>
    </source>
</evidence>
<evidence type="ECO:0000256" key="2">
    <source>
        <dbReference type="ARBA" id="ARBA00022679"/>
    </source>
</evidence>
<keyword evidence="2 7" id="KW-0808">Transferase</keyword>
<dbReference type="InterPro" id="IPR039859">
    <property type="entry name" value="PFA4/ZDH16/20/ERF2-like"/>
</dbReference>
<dbReference type="EC" id="2.3.1.225" evidence="7"/>
<feature type="transmembrane region" description="Helical" evidence="7">
    <location>
        <begin position="176"/>
        <end position="195"/>
    </location>
</feature>
<evidence type="ECO:0000259" key="8">
    <source>
        <dbReference type="Pfam" id="PF01529"/>
    </source>
</evidence>
<sequence length="309" mass="36713">MEFEQTLLKYDDIWNSNIIYSKRLKIMLGSQPIRFIITFLILNVSNITLLSLITNSMLLLWILLSIIILTNISLFQVLTRNPGIIPKNIVGFELKYELLQVPQITKYSSMQPNNDYMIWKDNLIHQIKYCAFCHIYRPPRSSHCYTCGNCILKYDHHCPWIGQCIGQNNYRQYIQLLIFGMFNQLCIFSICSITLNDEMIIKIILIIYTIPLFFFILSLQGLHSYLIITRQTSKEYFKQLWKTKAGNPFNQQFWIYHPEYIDFSTTYYRQKNFVSQLTQLDLSINVDKKPQILKQPIQPYKEVELQIKN</sequence>